<feature type="transmembrane region" description="Helical" evidence="1">
    <location>
        <begin position="55"/>
        <end position="72"/>
    </location>
</feature>
<name>A0A2K9YZR8_RHILE</name>
<organism evidence="2 3">
    <name type="scientific">Rhizobium leguminosarum</name>
    <dbReference type="NCBI Taxonomy" id="384"/>
    <lineage>
        <taxon>Bacteria</taxon>
        <taxon>Pseudomonadati</taxon>
        <taxon>Pseudomonadota</taxon>
        <taxon>Alphaproteobacteria</taxon>
        <taxon>Hyphomicrobiales</taxon>
        <taxon>Rhizobiaceae</taxon>
        <taxon>Rhizobium/Agrobacterium group</taxon>
        <taxon>Rhizobium</taxon>
    </lineage>
</organism>
<keyword evidence="1" id="KW-1133">Transmembrane helix</keyword>
<feature type="transmembrane region" description="Helical" evidence="1">
    <location>
        <begin position="84"/>
        <end position="107"/>
    </location>
</feature>
<dbReference type="Proteomes" id="UP000238523">
    <property type="component" value="Chromosome"/>
</dbReference>
<protein>
    <submittedName>
        <fullName evidence="2">Uncharacterized protein</fullName>
    </submittedName>
</protein>
<evidence type="ECO:0000313" key="3">
    <source>
        <dbReference type="Proteomes" id="UP000238523"/>
    </source>
</evidence>
<gene>
    <name evidence="2" type="ORF">CUJ84_Chr001076</name>
</gene>
<reference evidence="2 3" key="1">
    <citation type="submission" date="2017-11" db="EMBL/GenBank/DDBJ databases">
        <title>Complete genome of Rhizobium leguminosarum Norway, an ineffective micro-symbiont.</title>
        <authorList>
            <person name="Hoffrichter A."/>
            <person name="Liang J."/>
            <person name="Brachmann A."/>
            <person name="Marin M."/>
        </authorList>
    </citation>
    <scope>NUCLEOTIDE SEQUENCE [LARGE SCALE GENOMIC DNA]</scope>
    <source>
        <strain evidence="2 3">Norway</strain>
    </source>
</reference>
<proteinExistence type="predicted"/>
<keyword evidence="1" id="KW-0472">Membrane</keyword>
<evidence type="ECO:0000256" key="1">
    <source>
        <dbReference type="SAM" id="Phobius"/>
    </source>
</evidence>
<dbReference type="EMBL" id="CP025012">
    <property type="protein sequence ID" value="AUW41476.1"/>
    <property type="molecule type" value="Genomic_DNA"/>
</dbReference>
<accession>A0A2K9YZR8</accession>
<keyword evidence="1" id="KW-0812">Transmembrane</keyword>
<sequence length="199" mass="21781">MLFLFVRLGDVGERMSGAIWNVEGEIQNELHPSEIVVWTGRPSAWGTFVSNCPELIIGAIGMICGCSGFLPADNALAIFEKADGIMGVIFPGVFLLAGVAAIGGAVFEMIATSRTAYAATDRRLLVIRNLIRRRATTIAPTAINVVEVREKWDRSGTLTFRREKDGDSVKKFAFIGIPNVREVAKHVEELRMSARKQTS</sequence>
<evidence type="ECO:0000313" key="2">
    <source>
        <dbReference type="EMBL" id="AUW41476.1"/>
    </source>
</evidence>
<dbReference type="AlphaFoldDB" id="A0A2K9YZR8"/>